<evidence type="ECO:0000313" key="2">
    <source>
        <dbReference type="EMBL" id="CDH48813.1"/>
    </source>
</evidence>
<dbReference type="VEuPathDB" id="FungiDB:LCOR_00582.1"/>
<reference evidence="2" key="1">
    <citation type="submission" date="2013-08" db="EMBL/GenBank/DDBJ databases">
        <title>Gene expansion shapes genome architecture in the human pathogen Lichtheimia corymbifera: an evolutionary genomics analysis in the ancient terrestrial Mucorales (Mucoromycotina).</title>
        <authorList>
            <person name="Schwartze V.U."/>
            <person name="Winter S."/>
            <person name="Shelest E."/>
            <person name="Marcet-Houben M."/>
            <person name="Horn F."/>
            <person name="Wehner S."/>
            <person name="Hoffmann K."/>
            <person name="Riege K."/>
            <person name="Sammeth M."/>
            <person name="Nowrousian M."/>
            <person name="Valiante V."/>
            <person name="Linde J."/>
            <person name="Jacobsen I.D."/>
            <person name="Marz M."/>
            <person name="Brakhage A.A."/>
            <person name="Gabaldon T."/>
            <person name="Bocker S."/>
            <person name="Voigt K."/>
        </authorList>
    </citation>
    <scope>NUCLEOTIDE SEQUENCE [LARGE SCALE GENOMIC DNA]</scope>
    <source>
        <strain evidence="2">FSU 9682</strain>
    </source>
</reference>
<dbReference type="AlphaFoldDB" id="A0A068RF69"/>
<accession>A0A068RF69</accession>
<comment type="caution">
    <text evidence="2">The sequence shown here is derived from an EMBL/GenBank/DDBJ whole genome shotgun (WGS) entry which is preliminary data.</text>
</comment>
<keyword evidence="1" id="KW-0472">Membrane</keyword>
<proteinExistence type="predicted"/>
<sequence>MGAEYRIGRDQIGTPIRVSPACNSMTGDQVIHNSTSDTKAARHNNAYPTCFHPFLHFYLLLICVCAPFIITKSSFSRQIHMTTQRLR</sequence>
<keyword evidence="1" id="KW-1133">Transmembrane helix</keyword>
<protein>
    <submittedName>
        <fullName evidence="2">Uncharacterized protein</fullName>
    </submittedName>
</protein>
<keyword evidence="3" id="KW-1185">Reference proteome</keyword>
<evidence type="ECO:0000313" key="3">
    <source>
        <dbReference type="Proteomes" id="UP000027586"/>
    </source>
</evidence>
<dbReference type="Proteomes" id="UP000027586">
    <property type="component" value="Unassembled WGS sequence"/>
</dbReference>
<keyword evidence="1" id="KW-0812">Transmembrane</keyword>
<name>A0A068RF69_9FUNG</name>
<feature type="transmembrane region" description="Helical" evidence="1">
    <location>
        <begin position="54"/>
        <end position="71"/>
    </location>
</feature>
<gene>
    <name evidence="2" type="ORF">LCOR_00582.1</name>
</gene>
<organism evidence="2 3">
    <name type="scientific">Lichtheimia corymbifera JMRC:FSU:9682</name>
    <dbReference type="NCBI Taxonomy" id="1263082"/>
    <lineage>
        <taxon>Eukaryota</taxon>
        <taxon>Fungi</taxon>
        <taxon>Fungi incertae sedis</taxon>
        <taxon>Mucoromycota</taxon>
        <taxon>Mucoromycotina</taxon>
        <taxon>Mucoromycetes</taxon>
        <taxon>Mucorales</taxon>
        <taxon>Lichtheimiaceae</taxon>
        <taxon>Lichtheimia</taxon>
    </lineage>
</organism>
<evidence type="ECO:0000256" key="1">
    <source>
        <dbReference type="SAM" id="Phobius"/>
    </source>
</evidence>
<dbReference type="EMBL" id="CBTN010000002">
    <property type="protein sequence ID" value="CDH48813.1"/>
    <property type="molecule type" value="Genomic_DNA"/>
</dbReference>